<keyword evidence="9" id="KW-0472">Membrane</keyword>
<dbReference type="OrthoDB" id="437at2759"/>
<evidence type="ECO:0000256" key="2">
    <source>
        <dbReference type="ARBA" id="ARBA00005699"/>
    </source>
</evidence>
<keyword evidence="4" id="KW-0813">Transport</keyword>
<protein>
    <submittedName>
        <fullName evidence="13">2241_t:CDS:1</fullName>
    </submittedName>
</protein>
<comment type="caution">
    <text evidence="13">The sequence shown here is derived from an EMBL/GenBank/DDBJ whole genome shotgun (WGS) entry which is preliminary data.</text>
</comment>
<organism evidence="13 14">
    <name type="scientific">Acaulospora morrowiae</name>
    <dbReference type="NCBI Taxonomy" id="94023"/>
    <lineage>
        <taxon>Eukaryota</taxon>
        <taxon>Fungi</taxon>
        <taxon>Fungi incertae sedis</taxon>
        <taxon>Mucoromycota</taxon>
        <taxon>Glomeromycotina</taxon>
        <taxon>Glomeromycetes</taxon>
        <taxon>Diversisporales</taxon>
        <taxon>Acaulosporaceae</taxon>
        <taxon>Acaulospora</taxon>
    </lineage>
</organism>
<evidence type="ECO:0000256" key="7">
    <source>
        <dbReference type="ARBA" id="ARBA00023065"/>
    </source>
</evidence>
<keyword evidence="5" id="KW-0138">CF(0)</keyword>
<dbReference type="Proteomes" id="UP000789342">
    <property type="component" value="Unassembled WGS sequence"/>
</dbReference>
<keyword evidence="10" id="KW-0066">ATP synthesis</keyword>
<dbReference type="GO" id="GO:0045259">
    <property type="term" value="C:proton-transporting ATP synthase complex"/>
    <property type="evidence" value="ECO:0007669"/>
    <property type="project" value="UniProtKB-KW"/>
</dbReference>
<feature type="region of interest" description="Disordered" evidence="11">
    <location>
        <begin position="1"/>
        <end position="44"/>
    </location>
</feature>
<evidence type="ECO:0000256" key="3">
    <source>
        <dbReference type="ARBA" id="ARBA00006846"/>
    </source>
</evidence>
<dbReference type="GO" id="GO:0000786">
    <property type="term" value="C:nucleosome"/>
    <property type="evidence" value="ECO:0007669"/>
    <property type="project" value="InterPro"/>
</dbReference>
<dbReference type="GO" id="GO:0005634">
    <property type="term" value="C:nucleus"/>
    <property type="evidence" value="ECO:0007669"/>
    <property type="project" value="UniProtKB-ARBA"/>
</dbReference>
<dbReference type="FunFam" id="1.10.20.10:FF:000043">
    <property type="entry name" value="Histone H2B"/>
    <property type="match status" value="1"/>
</dbReference>
<evidence type="ECO:0000256" key="4">
    <source>
        <dbReference type="ARBA" id="ARBA00022448"/>
    </source>
</evidence>
<dbReference type="GO" id="GO:0003677">
    <property type="term" value="F:DNA binding"/>
    <property type="evidence" value="ECO:0007669"/>
    <property type="project" value="InterPro"/>
</dbReference>
<dbReference type="SMART" id="SM00427">
    <property type="entry name" value="H2B"/>
    <property type="match status" value="1"/>
</dbReference>
<sequence length="301" mass="33446">MDTISSRPQTASTTATKTPVGKSPAKVTAKAPKGKKTKGGVRKREVHKEAFSSHLYKILKDVHPNTDISIRTMSILNSFINDIFVYIASETFKLAAYKEDSTITSREVQTAIRLLLPEKLAKHAISEGAKAVTKYAIPVFAGVLYTEKITNCINEVHYISGIVHRHLQFVSPIIETRTTAKFAARSNAFQGFFARGLTTAEKASNTTKGAFSKFAELRKPIVYNAKVLKELAKEVYIKENLRPPNQSQISEAWEALKSLKWSYIKNASVKDIKIFGVRSLECLGFFAIGEVIGRRSLIGYN</sequence>
<dbReference type="PANTHER" id="PTHR23428">
    <property type="entry name" value="HISTONE H2B"/>
    <property type="match status" value="1"/>
</dbReference>
<keyword evidence="14" id="KW-1185">Reference proteome</keyword>
<dbReference type="InterPro" id="IPR006808">
    <property type="entry name" value="ATP_synth_F0_gsu_mt"/>
</dbReference>
<dbReference type="GO" id="GO:0015078">
    <property type="term" value="F:proton transmembrane transporter activity"/>
    <property type="evidence" value="ECO:0007669"/>
    <property type="project" value="InterPro"/>
</dbReference>
<evidence type="ECO:0000313" key="13">
    <source>
        <dbReference type="EMBL" id="CAG8448480.1"/>
    </source>
</evidence>
<dbReference type="InterPro" id="IPR007125">
    <property type="entry name" value="H2A/H2B/H3"/>
</dbReference>
<dbReference type="CDD" id="cd22910">
    <property type="entry name" value="HFD_H2B"/>
    <property type="match status" value="1"/>
</dbReference>
<keyword evidence="7" id="KW-0406">Ion transport</keyword>
<reference evidence="13" key="1">
    <citation type="submission" date="2021-06" db="EMBL/GenBank/DDBJ databases">
        <authorList>
            <person name="Kallberg Y."/>
            <person name="Tangrot J."/>
            <person name="Rosling A."/>
        </authorList>
    </citation>
    <scope>NUCLEOTIDE SEQUENCE</scope>
    <source>
        <strain evidence="13">CL551</strain>
    </source>
</reference>
<proteinExistence type="inferred from homology"/>
<dbReference type="AlphaFoldDB" id="A0A9N8VEI7"/>
<dbReference type="EMBL" id="CAJVPV010000247">
    <property type="protein sequence ID" value="CAG8448480.1"/>
    <property type="molecule type" value="Genomic_DNA"/>
</dbReference>
<dbReference type="GO" id="GO:0030527">
    <property type="term" value="F:structural constituent of chromatin"/>
    <property type="evidence" value="ECO:0007669"/>
    <property type="project" value="InterPro"/>
</dbReference>
<feature type="domain" description="Core Histone H2A/H2B/H3" evidence="12">
    <location>
        <begin position="44"/>
        <end position="114"/>
    </location>
</feature>
<dbReference type="SUPFAM" id="SSF47113">
    <property type="entry name" value="Histone-fold"/>
    <property type="match status" value="1"/>
</dbReference>
<comment type="similarity">
    <text evidence="2">Belongs to the ATPase g subunit family.</text>
</comment>
<evidence type="ECO:0000256" key="6">
    <source>
        <dbReference type="ARBA" id="ARBA00022781"/>
    </source>
</evidence>
<evidence type="ECO:0000256" key="9">
    <source>
        <dbReference type="ARBA" id="ARBA00023136"/>
    </source>
</evidence>
<dbReference type="InterPro" id="IPR009072">
    <property type="entry name" value="Histone-fold"/>
</dbReference>
<dbReference type="GO" id="GO:0015986">
    <property type="term" value="P:proton motive force-driven ATP synthesis"/>
    <property type="evidence" value="ECO:0007669"/>
    <property type="project" value="InterPro"/>
</dbReference>
<evidence type="ECO:0000256" key="11">
    <source>
        <dbReference type="SAM" id="MobiDB-lite"/>
    </source>
</evidence>
<feature type="compositionally biased region" description="Basic residues" evidence="11">
    <location>
        <begin position="32"/>
        <end position="41"/>
    </location>
</feature>
<accession>A0A9N8VEI7</accession>
<comment type="similarity">
    <text evidence="3">Belongs to the histone H2B family.</text>
</comment>
<evidence type="ECO:0000313" key="14">
    <source>
        <dbReference type="Proteomes" id="UP000789342"/>
    </source>
</evidence>
<gene>
    <name evidence="13" type="ORF">AMORRO_LOCUS770</name>
</gene>
<evidence type="ECO:0000256" key="1">
    <source>
        <dbReference type="ARBA" id="ARBA00004325"/>
    </source>
</evidence>
<evidence type="ECO:0000259" key="12">
    <source>
        <dbReference type="Pfam" id="PF00125"/>
    </source>
</evidence>
<dbReference type="Pfam" id="PF00125">
    <property type="entry name" value="Histone"/>
    <property type="match status" value="1"/>
</dbReference>
<dbReference type="PRINTS" id="PR00621">
    <property type="entry name" value="HISTONEH2B"/>
</dbReference>
<feature type="compositionally biased region" description="Polar residues" evidence="11">
    <location>
        <begin position="1"/>
        <end position="17"/>
    </location>
</feature>
<name>A0A9N8VEI7_9GLOM</name>
<comment type="subcellular location">
    <subcellularLocation>
        <location evidence="1">Mitochondrion membrane</location>
    </subcellularLocation>
</comment>
<evidence type="ECO:0000256" key="5">
    <source>
        <dbReference type="ARBA" id="ARBA00022547"/>
    </source>
</evidence>
<keyword evidence="8" id="KW-0496">Mitochondrion</keyword>
<dbReference type="GO" id="GO:0046982">
    <property type="term" value="F:protein heterodimerization activity"/>
    <property type="evidence" value="ECO:0007669"/>
    <property type="project" value="InterPro"/>
</dbReference>
<evidence type="ECO:0000256" key="10">
    <source>
        <dbReference type="ARBA" id="ARBA00023310"/>
    </source>
</evidence>
<dbReference type="Gene3D" id="1.10.20.10">
    <property type="entry name" value="Histone, subunit A"/>
    <property type="match status" value="1"/>
</dbReference>
<dbReference type="Pfam" id="PF04718">
    <property type="entry name" value="ATP-synt_G"/>
    <property type="match status" value="1"/>
</dbReference>
<dbReference type="InterPro" id="IPR000558">
    <property type="entry name" value="Histone_H2B"/>
</dbReference>
<evidence type="ECO:0000256" key="8">
    <source>
        <dbReference type="ARBA" id="ARBA00023128"/>
    </source>
</evidence>
<dbReference type="GO" id="GO:0031966">
    <property type="term" value="C:mitochondrial membrane"/>
    <property type="evidence" value="ECO:0007669"/>
    <property type="project" value="UniProtKB-SubCell"/>
</dbReference>
<keyword evidence="6" id="KW-0375">Hydrogen ion transport</keyword>